<dbReference type="InterPro" id="IPR052342">
    <property type="entry name" value="MCH/BMMD"/>
</dbReference>
<dbReference type="Proteomes" id="UP001606099">
    <property type="component" value="Unassembled WGS sequence"/>
</dbReference>
<proteinExistence type="predicted"/>
<feature type="domain" description="MaoC-like" evidence="1">
    <location>
        <begin position="12"/>
        <end position="110"/>
    </location>
</feature>
<sequence length="152" mass="17366">MYFEEIPLGRTRRSCGRTLTEADLVLHAGQTGDFFPHHMDVEFMRQHPFGQRVAHGTLVFSIGVGQGADEINEHAFSYGYDKLRFIKPVFIGDTLTTEFTITEKEDVAKRPGHGLVRERTEVRNQHGHTVLACEHLYLVVRRHALTLEPQQP</sequence>
<dbReference type="SUPFAM" id="SSF54637">
    <property type="entry name" value="Thioesterase/thiol ester dehydrase-isomerase"/>
    <property type="match status" value="1"/>
</dbReference>
<dbReference type="RefSeq" id="WP_394461077.1">
    <property type="nucleotide sequence ID" value="NZ_JBIGHZ010000004.1"/>
</dbReference>
<comment type="caution">
    <text evidence="2">The sequence shown here is derived from an EMBL/GenBank/DDBJ whole genome shotgun (WGS) entry which is preliminary data.</text>
</comment>
<name>A0ABW7FWD2_9BURK</name>
<protein>
    <submittedName>
        <fullName evidence="2">MaoC family dehydratase</fullName>
    </submittedName>
</protein>
<dbReference type="PANTHER" id="PTHR43664">
    <property type="entry name" value="MONOAMINE OXIDASE-RELATED"/>
    <property type="match status" value="1"/>
</dbReference>
<dbReference type="PANTHER" id="PTHR43664:SF1">
    <property type="entry name" value="BETA-METHYLMALYL-COA DEHYDRATASE"/>
    <property type="match status" value="1"/>
</dbReference>
<evidence type="ECO:0000313" key="3">
    <source>
        <dbReference type="Proteomes" id="UP001606099"/>
    </source>
</evidence>
<evidence type="ECO:0000313" key="2">
    <source>
        <dbReference type="EMBL" id="MFG6448632.1"/>
    </source>
</evidence>
<keyword evidence="3" id="KW-1185">Reference proteome</keyword>
<dbReference type="InterPro" id="IPR002539">
    <property type="entry name" value="MaoC-like_dom"/>
</dbReference>
<dbReference type="EMBL" id="JBIGHZ010000004">
    <property type="protein sequence ID" value="MFG6448632.1"/>
    <property type="molecule type" value="Genomic_DNA"/>
</dbReference>
<dbReference type="Pfam" id="PF01575">
    <property type="entry name" value="MaoC_dehydratas"/>
    <property type="match status" value="1"/>
</dbReference>
<accession>A0ABW7FWD2</accession>
<evidence type="ECO:0000259" key="1">
    <source>
        <dbReference type="Pfam" id="PF01575"/>
    </source>
</evidence>
<dbReference type="Gene3D" id="3.10.129.10">
    <property type="entry name" value="Hotdog Thioesterase"/>
    <property type="match status" value="1"/>
</dbReference>
<organism evidence="2 3">
    <name type="scientific">Roseateles rivi</name>
    <dbReference type="NCBI Taxonomy" id="3299028"/>
    <lineage>
        <taxon>Bacteria</taxon>
        <taxon>Pseudomonadati</taxon>
        <taxon>Pseudomonadota</taxon>
        <taxon>Betaproteobacteria</taxon>
        <taxon>Burkholderiales</taxon>
        <taxon>Sphaerotilaceae</taxon>
        <taxon>Roseateles</taxon>
    </lineage>
</organism>
<dbReference type="InterPro" id="IPR029069">
    <property type="entry name" value="HotDog_dom_sf"/>
</dbReference>
<gene>
    <name evidence="2" type="ORF">ACG0Z6_10340</name>
</gene>
<reference evidence="2 3" key="1">
    <citation type="submission" date="2024-08" db="EMBL/GenBank/DDBJ databases">
        <authorList>
            <person name="Lu H."/>
        </authorList>
    </citation>
    <scope>NUCLEOTIDE SEQUENCE [LARGE SCALE GENOMIC DNA]</scope>
    <source>
        <strain evidence="2 3">BYS180W</strain>
    </source>
</reference>